<dbReference type="SUPFAM" id="SSF56112">
    <property type="entry name" value="Protein kinase-like (PK-like)"/>
    <property type="match status" value="1"/>
</dbReference>
<dbReference type="PANTHER" id="PTHR43584:SF8">
    <property type="entry name" value="N-ACETYLMURAMATE ALPHA-1-PHOSPHATE URIDYLYLTRANSFERASE"/>
    <property type="match status" value="1"/>
</dbReference>
<keyword evidence="2 5" id="KW-0548">Nucleotidyltransferase</keyword>
<name>A0A939BRG6_9BACL</name>
<dbReference type="Proteomes" id="UP000717624">
    <property type="component" value="Unassembled WGS sequence"/>
</dbReference>
<dbReference type="Pfam" id="PF01636">
    <property type="entry name" value="APH"/>
    <property type="match status" value="1"/>
</dbReference>
<dbReference type="InterPro" id="IPR050065">
    <property type="entry name" value="GlmU-like"/>
</dbReference>
<sequence length="502" mass="58362">MYKGENMKIDYIIVQAGGKGTRLEHLTANKPKALVPVENLPMLFHLFRKFPDKRFIIIGDYKKEVLREYLACFADVKYQVVDAEGTGTCSGIQQAIQRIPDQEPFMLIWSDLILPESFQLPEQKGDYIGISQTFPCRWRYRNGIFEEERSEEYGVAGLFIFQDKSALANVPQSGELVRWMKEQGLTYRELGLAGTKEFGLLAEYEKLGQEKCRPFNKITVSGDVLTKEGIDAQGKQLAVRENRWYEMAQAKGVKNIPKIYGVNPLKMERIQGRNIYEYDFPYAEKKQILAQLVDALRGIHQLDKIPADSFSIEEAYFNKTMDRLAKIRDLIPFADQKTITVNGRECRNVFFYKRDLAKKLERIQCREFTFIHGDCTFSNLMLKNDQEPVLIDPRGYFGFTELYGDPMYDWAKLYYSIKGNYDRFNLKEFRLSIGEQDIQLEIASNGWEDMETDFYELTGAEPEIIRLLHAVIWLSLTTYAWQDYDSICGAFYNGIYYLEEVL</sequence>
<protein>
    <submittedName>
        <fullName evidence="5">GTP:adenosylcobinamide-phosphate guanylyltransferase/thiamine kinase-like enzyme</fullName>
    </submittedName>
</protein>
<dbReference type="InterPro" id="IPR025877">
    <property type="entry name" value="MobA-like_NTP_Trfase"/>
</dbReference>
<evidence type="ECO:0000259" key="3">
    <source>
        <dbReference type="Pfam" id="PF01636"/>
    </source>
</evidence>
<dbReference type="EMBL" id="JAFBEB010000003">
    <property type="protein sequence ID" value="MBM7589592.1"/>
    <property type="molecule type" value="Genomic_DNA"/>
</dbReference>
<evidence type="ECO:0000313" key="5">
    <source>
        <dbReference type="EMBL" id="MBM7589592.1"/>
    </source>
</evidence>
<dbReference type="AlphaFoldDB" id="A0A939BRG6"/>
<dbReference type="InterPro" id="IPR029044">
    <property type="entry name" value="Nucleotide-diphossugar_trans"/>
</dbReference>
<dbReference type="Gene3D" id="3.90.550.10">
    <property type="entry name" value="Spore Coat Polysaccharide Biosynthesis Protein SpsA, Chain A"/>
    <property type="match status" value="1"/>
</dbReference>
<keyword evidence="5" id="KW-0418">Kinase</keyword>
<dbReference type="PANTHER" id="PTHR43584">
    <property type="entry name" value="NUCLEOTIDYL TRANSFERASE"/>
    <property type="match status" value="1"/>
</dbReference>
<gene>
    <name evidence="5" type="ORF">JOD01_001192</name>
</gene>
<proteinExistence type="predicted"/>
<dbReference type="SUPFAM" id="SSF53448">
    <property type="entry name" value="Nucleotide-diphospho-sugar transferases"/>
    <property type="match status" value="1"/>
</dbReference>
<evidence type="ECO:0000256" key="1">
    <source>
        <dbReference type="ARBA" id="ARBA00022679"/>
    </source>
</evidence>
<dbReference type="InterPro" id="IPR002575">
    <property type="entry name" value="Aminoglycoside_PTrfase"/>
</dbReference>
<evidence type="ECO:0000313" key="6">
    <source>
        <dbReference type="Proteomes" id="UP000717624"/>
    </source>
</evidence>
<keyword evidence="1" id="KW-0808">Transferase</keyword>
<dbReference type="InterPro" id="IPR011009">
    <property type="entry name" value="Kinase-like_dom_sf"/>
</dbReference>
<feature type="domain" description="Aminoglycoside phosphotransferase" evidence="3">
    <location>
        <begin position="240"/>
        <end position="416"/>
    </location>
</feature>
<dbReference type="RefSeq" id="WP_239565247.1">
    <property type="nucleotide sequence ID" value="NZ_BAABIN010000038.1"/>
</dbReference>
<dbReference type="Pfam" id="PF12804">
    <property type="entry name" value="NTP_transf_3"/>
    <property type="match status" value="1"/>
</dbReference>
<dbReference type="GO" id="GO:0016779">
    <property type="term" value="F:nucleotidyltransferase activity"/>
    <property type="evidence" value="ECO:0007669"/>
    <property type="project" value="UniProtKB-KW"/>
</dbReference>
<dbReference type="Gene3D" id="3.90.1200.10">
    <property type="match status" value="1"/>
</dbReference>
<dbReference type="GO" id="GO:0016301">
    <property type="term" value="F:kinase activity"/>
    <property type="evidence" value="ECO:0007669"/>
    <property type="project" value="UniProtKB-KW"/>
</dbReference>
<reference evidence="5" key="1">
    <citation type="submission" date="2021-01" db="EMBL/GenBank/DDBJ databases">
        <title>Genomic Encyclopedia of Type Strains, Phase IV (KMG-IV): sequencing the most valuable type-strain genomes for metagenomic binning, comparative biology and taxonomic classification.</title>
        <authorList>
            <person name="Goeker M."/>
        </authorList>
    </citation>
    <scope>NUCLEOTIDE SEQUENCE</scope>
    <source>
        <strain evidence="5">DSM 25523</strain>
    </source>
</reference>
<comment type="caution">
    <text evidence="5">The sequence shown here is derived from an EMBL/GenBank/DDBJ whole genome shotgun (WGS) entry which is preliminary data.</text>
</comment>
<evidence type="ECO:0000259" key="4">
    <source>
        <dbReference type="Pfam" id="PF12804"/>
    </source>
</evidence>
<keyword evidence="6" id="KW-1185">Reference proteome</keyword>
<feature type="domain" description="MobA-like NTP transferase" evidence="4">
    <location>
        <begin position="13"/>
        <end position="114"/>
    </location>
</feature>
<organism evidence="5 6">
    <name type="scientific">Brevibacillus fulvus</name>
    <dbReference type="NCBI Taxonomy" id="1125967"/>
    <lineage>
        <taxon>Bacteria</taxon>
        <taxon>Bacillati</taxon>
        <taxon>Bacillota</taxon>
        <taxon>Bacilli</taxon>
        <taxon>Bacillales</taxon>
        <taxon>Paenibacillaceae</taxon>
        <taxon>Brevibacillus</taxon>
    </lineage>
</organism>
<accession>A0A939BRG6</accession>
<evidence type="ECO:0000256" key="2">
    <source>
        <dbReference type="ARBA" id="ARBA00022695"/>
    </source>
</evidence>